<dbReference type="Proteomes" id="UP000030645">
    <property type="component" value="Unassembled WGS sequence"/>
</dbReference>
<protein>
    <submittedName>
        <fullName evidence="2">Uncharacterized protein</fullName>
    </submittedName>
</protein>
<evidence type="ECO:0000313" key="2">
    <source>
        <dbReference type="EMBL" id="EXB91208.1"/>
    </source>
</evidence>
<feature type="region of interest" description="Disordered" evidence="1">
    <location>
        <begin position="37"/>
        <end position="62"/>
    </location>
</feature>
<name>W9RQ10_9ROSA</name>
<accession>W9RQ10</accession>
<reference evidence="3" key="1">
    <citation type="submission" date="2013-01" db="EMBL/GenBank/DDBJ databases">
        <title>Draft Genome Sequence of a Mulberry Tree, Morus notabilis C.K. Schneid.</title>
        <authorList>
            <person name="He N."/>
            <person name="Zhao S."/>
        </authorList>
    </citation>
    <scope>NUCLEOTIDE SEQUENCE</scope>
</reference>
<proteinExistence type="predicted"/>
<evidence type="ECO:0000313" key="3">
    <source>
        <dbReference type="Proteomes" id="UP000030645"/>
    </source>
</evidence>
<dbReference type="AlphaFoldDB" id="W9RQ10"/>
<evidence type="ECO:0000256" key="1">
    <source>
        <dbReference type="SAM" id="MobiDB-lite"/>
    </source>
</evidence>
<keyword evidence="3" id="KW-1185">Reference proteome</keyword>
<dbReference type="EMBL" id="KE345044">
    <property type="protein sequence ID" value="EXB91208.1"/>
    <property type="molecule type" value="Genomic_DNA"/>
</dbReference>
<organism evidence="2 3">
    <name type="scientific">Morus notabilis</name>
    <dbReference type="NCBI Taxonomy" id="981085"/>
    <lineage>
        <taxon>Eukaryota</taxon>
        <taxon>Viridiplantae</taxon>
        <taxon>Streptophyta</taxon>
        <taxon>Embryophyta</taxon>
        <taxon>Tracheophyta</taxon>
        <taxon>Spermatophyta</taxon>
        <taxon>Magnoliopsida</taxon>
        <taxon>eudicotyledons</taxon>
        <taxon>Gunneridae</taxon>
        <taxon>Pentapetalae</taxon>
        <taxon>rosids</taxon>
        <taxon>fabids</taxon>
        <taxon>Rosales</taxon>
        <taxon>Moraceae</taxon>
        <taxon>Moreae</taxon>
        <taxon>Morus</taxon>
    </lineage>
</organism>
<sequence length="62" mass="7659">MVRSVLWRKQQHPTEVWPRTDRWGLRVAERICAIHNLKKKKKKKKKNNNKKKKKKKKKLMII</sequence>
<gene>
    <name evidence="2" type="ORF">L484_016278</name>
</gene>